<dbReference type="EMBL" id="VSSQ01002323">
    <property type="protein sequence ID" value="MPM14697.1"/>
    <property type="molecule type" value="Genomic_DNA"/>
</dbReference>
<sequence length="186" mass="20870">MRRRYVLLLLLISAVFPLSARTTGYYHSATATASGYLGFSHFEDEIPARTAFSESAALGVFGYQSQRWGGSLELYFQDVSRSLPYGLYRSRGFTSIGIAARSSYTMNNKFSLYGQAGTEVNFYHQIEEAFASFSLQLGGQLLLMENPSYQLFMTLPLSLHLRKEITALQVGIGLRYHLFPYHEGGT</sequence>
<organism evidence="1">
    <name type="scientific">bioreactor metagenome</name>
    <dbReference type="NCBI Taxonomy" id="1076179"/>
    <lineage>
        <taxon>unclassified sequences</taxon>
        <taxon>metagenomes</taxon>
        <taxon>ecological metagenomes</taxon>
    </lineage>
</organism>
<comment type="caution">
    <text evidence="1">The sequence shown here is derived from an EMBL/GenBank/DDBJ whole genome shotgun (WGS) entry which is preliminary data.</text>
</comment>
<evidence type="ECO:0000313" key="1">
    <source>
        <dbReference type="EMBL" id="MPM14697.1"/>
    </source>
</evidence>
<protein>
    <recommendedName>
        <fullName evidence="2">Outer membrane protein beta-barrel domain-containing protein</fullName>
    </recommendedName>
</protein>
<dbReference type="InterPro" id="IPR011250">
    <property type="entry name" value="OMP/PagP_B-barrel"/>
</dbReference>
<evidence type="ECO:0008006" key="2">
    <source>
        <dbReference type="Google" id="ProtNLM"/>
    </source>
</evidence>
<dbReference type="SUPFAM" id="SSF56925">
    <property type="entry name" value="OMPA-like"/>
    <property type="match status" value="1"/>
</dbReference>
<accession>A0A644XFL7</accession>
<proteinExistence type="predicted"/>
<name>A0A644XFL7_9ZZZZ</name>
<gene>
    <name evidence="1" type="ORF">SDC9_61061</name>
</gene>
<reference evidence="1" key="1">
    <citation type="submission" date="2019-08" db="EMBL/GenBank/DDBJ databases">
        <authorList>
            <person name="Kucharzyk K."/>
            <person name="Murdoch R.W."/>
            <person name="Higgins S."/>
            <person name="Loffler F."/>
        </authorList>
    </citation>
    <scope>NUCLEOTIDE SEQUENCE</scope>
</reference>
<dbReference type="AlphaFoldDB" id="A0A644XFL7"/>